<keyword evidence="4 6" id="KW-0133">Cell shape</keyword>
<dbReference type="PANTHER" id="PTHR30314">
    <property type="entry name" value="CELL DIVISION PROTEIN FTSZ-RELATED"/>
    <property type="match status" value="1"/>
</dbReference>
<dbReference type="GO" id="GO:0051301">
    <property type="term" value="P:cell division"/>
    <property type="evidence" value="ECO:0007669"/>
    <property type="project" value="UniProtKB-KW"/>
</dbReference>
<feature type="binding site" evidence="6">
    <location>
        <begin position="10"/>
        <end position="14"/>
    </location>
    <ligand>
        <name>GTP</name>
        <dbReference type="ChEBI" id="CHEBI:37565"/>
    </ligand>
</feature>
<evidence type="ECO:0000256" key="2">
    <source>
        <dbReference type="ARBA" id="ARBA00022490"/>
    </source>
</evidence>
<keyword evidence="8" id="KW-0131">Cell cycle</keyword>
<feature type="binding site" evidence="6">
    <location>
        <position position="180"/>
    </location>
    <ligand>
        <name>GTP</name>
        <dbReference type="ChEBI" id="CHEBI:37565"/>
    </ligand>
</feature>
<name>A0AB33HSY5_9CHLR</name>
<dbReference type="Pfam" id="PF21011">
    <property type="entry name" value="CetZ_C"/>
    <property type="match status" value="1"/>
</dbReference>
<feature type="binding site" evidence="6">
    <location>
        <position position="198"/>
    </location>
    <ligand>
        <name>GTP</name>
        <dbReference type="ChEBI" id="CHEBI:37565"/>
    </ligand>
</feature>
<sequence>MKLMVIGCGQCGGRIADQFALLGKNARRQRGISIVSNVLAVNTDIADLSGLVHIKADYKHRILIGSRKTSGHGVGKLNELGAQLAREDGDKILDSIRETRLLQDTDAFLLIAGASGGTGSGAIAVLTKMIKERFVDKPVYNMIVLPFNYEETTEERTIYNVGTCLKSAYGVADAVILADNQRYVRDASSISDNFSKINYRFVEPFYNILSAGEETNPRYIGSKVLDAGDIIQTLSGWTVIGHSKIASSFLPFRLDFRGKHAETQKGAQAMEDAIAELSLKCRPEDARRALYLLSAHPNKMSIDIIKELSATLRDNAKHAIIRSGDYPRGDNMGVTVIMSEISSPKKVMDYFDRTIRFISLDKRLSQGFNVEDAFGSIPSLLD</sequence>
<evidence type="ECO:0000256" key="5">
    <source>
        <dbReference type="ARBA" id="ARBA00023134"/>
    </source>
</evidence>
<evidence type="ECO:0000313" key="9">
    <source>
        <dbReference type="Proteomes" id="UP000218257"/>
    </source>
</evidence>
<dbReference type="InterPro" id="IPR036525">
    <property type="entry name" value="Tubulin/FtsZ_GTPase_sf"/>
</dbReference>
<dbReference type="InterPro" id="IPR017975">
    <property type="entry name" value="Tubulin_CS"/>
</dbReference>
<keyword evidence="5 6" id="KW-0342">GTP-binding</keyword>
<evidence type="ECO:0000313" key="8">
    <source>
        <dbReference type="EMBL" id="BAZ97506.1"/>
    </source>
</evidence>
<dbReference type="InterPro" id="IPR003008">
    <property type="entry name" value="Tubulin_FtsZ_GTPase"/>
</dbReference>
<dbReference type="GO" id="GO:0005737">
    <property type="term" value="C:cytoplasm"/>
    <property type="evidence" value="ECO:0007669"/>
    <property type="project" value="UniProtKB-SubCell"/>
</dbReference>
<dbReference type="InterPro" id="IPR048737">
    <property type="entry name" value="CetZ_C"/>
</dbReference>
<dbReference type="AlphaFoldDB" id="A0AB33HSY5"/>
<dbReference type="GO" id="GO:0003924">
    <property type="term" value="F:GTPase activity"/>
    <property type="evidence" value="ECO:0007669"/>
    <property type="project" value="InterPro"/>
</dbReference>
<keyword evidence="2 6" id="KW-0963">Cytoplasm</keyword>
<dbReference type="EMBL" id="AP017649">
    <property type="protein sequence ID" value="BAZ97506.1"/>
    <property type="molecule type" value="Genomic_DNA"/>
</dbReference>
<dbReference type="SMART" id="SM00864">
    <property type="entry name" value="Tubulin"/>
    <property type="match status" value="1"/>
</dbReference>
<evidence type="ECO:0000256" key="3">
    <source>
        <dbReference type="ARBA" id="ARBA00022741"/>
    </source>
</evidence>
<dbReference type="PROSITE" id="PS00227">
    <property type="entry name" value="TUBULIN"/>
    <property type="match status" value="1"/>
</dbReference>
<dbReference type="GO" id="GO:0032153">
    <property type="term" value="C:cell division site"/>
    <property type="evidence" value="ECO:0007669"/>
    <property type="project" value="TreeGrafter"/>
</dbReference>
<comment type="subcellular location">
    <subcellularLocation>
        <location evidence="6">Cytoplasm</location>
    </subcellularLocation>
</comment>
<dbReference type="GO" id="GO:0008360">
    <property type="term" value="P:regulation of cell shape"/>
    <property type="evidence" value="ECO:0007669"/>
    <property type="project" value="UniProtKB-UniRule"/>
</dbReference>
<dbReference type="InterPro" id="IPR032907">
    <property type="entry name" value="CetZ"/>
</dbReference>
<dbReference type="Gene3D" id="3.40.50.1440">
    <property type="entry name" value="Tubulin/FtsZ, GTPase domain"/>
    <property type="match status" value="1"/>
</dbReference>
<dbReference type="CDD" id="cd02202">
    <property type="entry name" value="CetZ_tubulin-like"/>
    <property type="match status" value="1"/>
</dbReference>
<feature type="domain" description="Tubulin/FtsZ GTPase" evidence="7">
    <location>
        <begin position="2"/>
        <end position="213"/>
    </location>
</feature>
<feature type="binding site" evidence="6">
    <location>
        <position position="150"/>
    </location>
    <ligand>
        <name>GTP</name>
        <dbReference type="ChEBI" id="CHEBI:37565"/>
    </ligand>
</feature>
<dbReference type="Pfam" id="PF00091">
    <property type="entry name" value="Tubulin"/>
    <property type="match status" value="1"/>
</dbReference>
<comment type="similarity">
    <text evidence="1 6">Belongs to the CetZ family.</text>
</comment>
<dbReference type="InterPro" id="IPR037103">
    <property type="entry name" value="Tubulin/FtsZ-like_C"/>
</dbReference>
<comment type="function">
    <text evidence="6">Involved in cell shape control.</text>
</comment>
<dbReference type="SUPFAM" id="SSF52490">
    <property type="entry name" value="Tubulin nucleotide-binding domain-like"/>
    <property type="match status" value="1"/>
</dbReference>
<dbReference type="InterPro" id="IPR045061">
    <property type="entry name" value="FtsZ/CetZ"/>
</dbReference>
<feature type="binding site" evidence="6">
    <location>
        <begin position="117"/>
        <end position="119"/>
    </location>
    <ligand>
        <name>GTP</name>
        <dbReference type="ChEBI" id="CHEBI:37565"/>
    </ligand>
</feature>
<keyword evidence="8" id="KW-0132">Cell division</keyword>
<accession>A0AB33HSY5</accession>
<reference evidence="8 9" key="1">
    <citation type="journal article" date="2017" name="Sci. Rep.">
        <title>Isolation and genomic characterization of a Dehalococcoides strain suggests genomic rearrangement during culture.</title>
        <authorList>
            <person name="Yohda M."/>
            <person name="Ikegami K."/>
            <person name="Aita Y."/>
            <person name="Kitajima M."/>
            <person name="Takechi A."/>
            <person name="Iwamoto M."/>
            <person name="Fukuda T."/>
            <person name="Tamura N."/>
            <person name="Shibasaki J."/>
            <person name="Koike S."/>
            <person name="Komatsu D."/>
            <person name="Miyagi S."/>
            <person name="Nishimura M."/>
            <person name="Uchino Y."/>
            <person name="Shiroma A."/>
            <person name="Shimoji M."/>
            <person name="Tamotsu H."/>
            <person name="Ashimine N."/>
            <person name="Shinzato M."/>
            <person name="Ohki S."/>
            <person name="Nakano K."/>
            <person name="Teruya K."/>
            <person name="Satou K."/>
            <person name="Hirano T."/>
            <person name="Yagi O."/>
        </authorList>
    </citation>
    <scope>NUCLEOTIDE SEQUENCE [LARGE SCALE GENOMIC DNA]</scope>
    <source>
        <strain evidence="8 9">UCH-ATV1</strain>
    </source>
</reference>
<dbReference type="PANTHER" id="PTHR30314:SF10">
    <property type="entry name" value="TUBULIN-LIKE PROTEIN CETZ"/>
    <property type="match status" value="1"/>
</dbReference>
<dbReference type="GO" id="GO:0005874">
    <property type="term" value="C:microtubule"/>
    <property type="evidence" value="ECO:0007669"/>
    <property type="project" value="InterPro"/>
</dbReference>
<organism evidence="8 9">
    <name type="scientific">Dehalococcoides mccartyi</name>
    <dbReference type="NCBI Taxonomy" id="61435"/>
    <lineage>
        <taxon>Bacteria</taxon>
        <taxon>Bacillati</taxon>
        <taxon>Chloroflexota</taxon>
        <taxon>Dehalococcoidia</taxon>
        <taxon>Dehalococcoidales</taxon>
        <taxon>Dehalococcoidaceae</taxon>
        <taxon>Dehalococcoides</taxon>
    </lineage>
</organism>
<evidence type="ECO:0000256" key="6">
    <source>
        <dbReference type="HAMAP-Rule" id="MF_01946"/>
    </source>
</evidence>
<dbReference type="Gene3D" id="3.30.1330.20">
    <property type="entry name" value="Tubulin/FtsZ, C-terminal domain"/>
    <property type="match status" value="1"/>
</dbReference>
<evidence type="ECO:0000256" key="1">
    <source>
        <dbReference type="ARBA" id="ARBA00006877"/>
    </source>
</evidence>
<evidence type="ECO:0000256" key="4">
    <source>
        <dbReference type="ARBA" id="ARBA00022960"/>
    </source>
</evidence>
<evidence type="ECO:0000259" key="7">
    <source>
        <dbReference type="SMART" id="SM00864"/>
    </source>
</evidence>
<dbReference type="HAMAP" id="MF_01946">
    <property type="entry name" value="CetZ"/>
    <property type="match status" value="1"/>
</dbReference>
<dbReference type="GO" id="GO:0007017">
    <property type="term" value="P:microtubule-based process"/>
    <property type="evidence" value="ECO:0007669"/>
    <property type="project" value="InterPro"/>
</dbReference>
<dbReference type="Proteomes" id="UP000218257">
    <property type="component" value="Chromosome"/>
</dbReference>
<gene>
    <name evidence="6" type="primary">cetZ</name>
    <name evidence="8" type="ORF">DEHALATV1_0878</name>
</gene>
<dbReference type="GO" id="GO:0005525">
    <property type="term" value="F:GTP binding"/>
    <property type="evidence" value="ECO:0007669"/>
    <property type="project" value="UniProtKB-UniRule"/>
</dbReference>
<protein>
    <recommendedName>
        <fullName evidence="6">Tubulin-like protein CetZ</fullName>
    </recommendedName>
</protein>
<proteinExistence type="inferred from homology"/>
<keyword evidence="3 6" id="KW-0547">Nucleotide-binding</keyword>